<dbReference type="PANTHER" id="PTHR36508:SF1">
    <property type="entry name" value="PROTEIN SLYX"/>
    <property type="match status" value="1"/>
</dbReference>
<dbReference type="InterPro" id="IPR007236">
    <property type="entry name" value="SlyX"/>
</dbReference>
<gene>
    <name evidence="2" type="ORF">GP2143_07939</name>
</gene>
<evidence type="ECO:0000313" key="2">
    <source>
        <dbReference type="EMBL" id="EAW31464.1"/>
    </source>
</evidence>
<dbReference type="Gene3D" id="1.20.5.300">
    <property type="match status" value="1"/>
</dbReference>
<dbReference type="PANTHER" id="PTHR36508">
    <property type="entry name" value="PROTEIN SLYX"/>
    <property type="match status" value="1"/>
</dbReference>
<dbReference type="AlphaFoldDB" id="A0YCE5"/>
<accession>A0YCE5</accession>
<feature type="coiled-coil region" evidence="1">
    <location>
        <begin position="19"/>
        <end position="60"/>
    </location>
</feature>
<protein>
    <recommendedName>
        <fullName evidence="4">SlyX protein</fullName>
    </recommendedName>
</protein>
<name>A0YCE5_9GAMM</name>
<sequence>MVHGVRQLKIKGKTVIQELEVIKQQLIDLQSQLAFQEDTVQSLNDVVTRQQQQIENLHELCSSQKLQLDEINSDMGKNDLDERPPHY</sequence>
<comment type="caution">
    <text evidence="2">The sequence shown here is derived from an EMBL/GenBank/DDBJ whole genome shotgun (WGS) entry which is preliminary data.</text>
</comment>
<evidence type="ECO:0008006" key="4">
    <source>
        <dbReference type="Google" id="ProtNLM"/>
    </source>
</evidence>
<evidence type="ECO:0000313" key="3">
    <source>
        <dbReference type="Proteomes" id="UP000004931"/>
    </source>
</evidence>
<organism evidence="2 3">
    <name type="scientific">marine gamma proteobacterium HTCC2143</name>
    <dbReference type="NCBI Taxonomy" id="247633"/>
    <lineage>
        <taxon>Bacteria</taxon>
        <taxon>Pseudomonadati</taxon>
        <taxon>Pseudomonadota</taxon>
        <taxon>Gammaproteobacteria</taxon>
        <taxon>Cellvibrionales</taxon>
        <taxon>Spongiibacteraceae</taxon>
        <taxon>BD1-7 clade</taxon>
    </lineage>
</organism>
<reference evidence="2 3" key="1">
    <citation type="journal article" date="2010" name="J. Bacteriol.">
        <title>Genome sequence of the oligotrophic marine Gammaproteobacterium HTCC2143, isolated from the Oregon Coast.</title>
        <authorList>
            <person name="Oh H.M."/>
            <person name="Kang I."/>
            <person name="Ferriera S."/>
            <person name="Giovannoni S.J."/>
            <person name="Cho J.C."/>
        </authorList>
    </citation>
    <scope>NUCLEOTIDE SEQUENCE [LARGE SCALE GENOMIC DNA]</scope>
    <source>
        <strain evidence="2 3">HTCC2143</strain>
    </source>
</reference>
<dbReference type="Pfam" id="PF04102">
    <property type="entry name" value="SlyX"/>
    <property type="match status" value="1"/>
</dbReference>
<keyword evidence="3" id="KW-1185">Reference proteome</keyword>
<dbReference type="EMBL" id="AAVT01000003">
    <property type="protein sequence ID" value="EAW31464.1"/>
    <property type="molecule type" value="Genomic_DNA"/>
</dbReference>
<proteinExistence type="predicted"/>
<evidence type="ECO:0000256" key="1">
    <source>
        <dbReference type="SAM" id="Coils"/>
    </source>
</evidence>
<dbReference type="Proteomes" id="UP000004931">
    <property type="component" value="Unassembled WGS sequence"/>
</dbReference>
<dbReference type="STRING" id="247633.GP2143_07939"/>
<keyword evidence="1" id="KW-0175">Coiled coil</keyword>